<proteinExistence type="predicted"/>
<dbReference type="Proteomes" id="UP000824969">
    <property type="component" value="Chromosome"/>
</dbReference>
<gene>
    <name evidence="2" type="ORF">MchiMG62_12660</name>
</gene>
<evidence type="ECO:0000313" key="3">
    <source>
        <dbReference type="Proteomes" id="UP000824969"/>
    </source>
</evidence>
<dbReference type="EMBL" id="AP019781">
    <property type="protein sequence ID" value="BBL68085.1"/>
    <property type="molecule type" value="Genomic_DNA"/>
</dbReference>
<dbReference type="PANTHER" id="PTHR30595">
    <property type="entry name" value="GLPR-RELATED TRANSCRIPTIONAL REPRESSOR"/>
    <property type="match status" value="1"/>
</dbReference>
<organism evidence="2 3">
    <name type="scientific">Methanoculleus chikugoensis</name>
    <dbReference type="NCBI Taxonomy" id="118126"/>
    <lineage>
        <taxon>Archaea</taxon>
        <taxon>Methanobacteriati</taxon>
        <taxon>Methanobacteriota</taxon>
        <taxon>Stenosarchaea group</taxon>
        <taxon>Methanomicrobia</taxon>
        <taxon>Methanomicrobiales</taxon>
        <taxon>Methanomicrobiaceae</taxon>
        <taxon>Methanoculleus</taxon>
    </lineage>
</organism>
<feature type="region of interest" description="Disordered" evidence="1">
    <location>
        <begin position="95"/>
        <end position="128"/>
    </location>
</feature>
<dbReference type="PANTHER" id="PTHR30595:SF6">
    <property type="entry name" value="SCHLAFEN ALBA-2 DOMAIN-CONTAINING PROTEIN"/>
    <property type="match status" value="1"/>
</dbReference>
<sequence length="128" mass="14175">MPAIREALLNALIHRDYFNNTVQTQVKIFDDHIRFHNPGHLPEGVTIDMILKEHYSYHRNPKVAEIFYRAGFVERYGSGIEYAGRGVRVHHVPGLSNATDRASGGSLQPSAAPGCRFPPSPAARLGSP</sequence>
<accession>A0ABM7H654</accession>
<reference evidence="2 3" key="1">
    <citation type="submission" date="2019-06" db="EMBL/GenBank/DDBJ databases">
        <title>Complete genome sequence of Methanoculleus chikugoensis strain MG62.</title>
        <authorList>
            <person name="Asakawa S."/>
            <person name="Dianou D."/>
        </authorList>
    </citation>
    <scope>NUCLEOTIDE SEQUENCE [LARGE SCALE GENOMIC DNA]</scope>
    <source>
        <strain evidence="2 3">MG62</strain>
    </source>
</reference>
<name>A0ABM7H654_9EURY</name>
<evidence type="ECO:0000256" key="1">
    <source>
        <dbReference type="SAM" id="MobiDB-lite"/>
    </source>
</evidence>
<protein>
    <recommendedName>
        <fullName evidence="4">ATP-dependent DNA helicase RecG C-terminal domain-containing protein</fullName>
    </recommendedName>
</protein>
<feature type="compositionally biased region" description="Polar residues" evidence="1">
    <location>
        <begin position="96"/>
        <end position="109"/>
    </location>
</feature>
<keyword evidence="3" id="KW-1185">Reference proteome</keyword>
<evidence type="ECO:0000313" key="2">
    <source>
        <dbReference type="EMBL" id="BBL68085.1"/>
    </source>
</evidence>
<evidence type="ECO:0008006" key="4">
    <source>
        <dbReference type="Google" id="ProtNLM"/>
    </source>
</evidence>
<dbReference type="Pfam" id="PF13749">
    <property type="entry name" value="HATPase_c_4"/>
    <property type="match status" value="1"/>
</dbReference>